<feature type="compositionally biased region" description="Low complexity" evidence="15">
    <location>
        <begin position="147"/>
        <end position="157"/>
    </location>
</feature>
<feature type="region of interest" description="Disordered" evidence="15">
    <location>
        <begin position="331"/>
        <end position="356"/>
    </location>
</feature>
<keyword evidence="4" id="KW-0963">Cytoplasm</keyword>
<dbReference type="InterPro" id="IPR000719">
    <property type="entry name" value="Prot_kinase_dom"/>
</dbReference>
<evidence type="ECO:0000256" key="8">
    <source>
        <dbReference type="ARBA" id="ARBA00022741"/>
    </source>
</evidence>
<evidence type="ECO:0000256" key="7">
    <source>
        <dbReference type="ARBA" id="ARBA00022723"/>
    </source>
</evidence>
<dbReference type="OrthoDB" id="3638488at2759"/>
<feature type="compositionally biased region" description="Pro residues" evidence="15">
    <location>
        <begin position="580"/>
        <end position="589"/>
    </location>
</feature>
<protein>
    <recommendedName>
        <fullName evidence="3">non-specific serine/threonine protein kinase</fullName>
        <ecNumber evidence="3">2.7.11.1</ecNumber>
    </recommendedName>
</protein>
<dbReference type="Gene3D" id="3.30.200.20">
    <property type="entry name" value="Phosphorylase Kinase, domain 1"/>
    <property type="match status" value="1"/>
</dbReference>
<dbReference type="CDD" id="cd21778">
    <property type="entry name" value="MobB_LATS1"/>
    <property type="match status" value="1"/>
</dbReference>
<feature type="region of interest" description="Disordered" evidence="15">
    <location>
        <begin position="1"/>
        <end position="89"/>
    </location>
</feature>
<accession>A0A6A4VZQ7</accession>
<name>A0A6A4VZQ7_AMPAM</name>
<evidence type="ECO:0000313" key="18">
    <source>
        <dbReference type="Proteomes" id="UP000440578"/>
    </source>
</evidence>
<keyword evidence="8 14" id="KW-0547">Nucleotide-binding</keyword>
<evidence type="ECO:0000256" key="9">
    <source>
        <dbReference type="ARBA" id="ARBA00022777"/>
    </source>
</evidence>
<organism evidence="17 18">
    <name type="scientific">Amphibalanus amphitrite</name>
    <name type="common">Striped barnacle</name>
    <name type="synonym">Balanus amphitrite</name>
    <dbReference type="NCBI Taxonomy" id="1232801"/>
    <lineage>
        <taxon>Eukaryota</taxon>
        <taxon>Metazoa</taxon>
        <taxon>Ecdysozoa</taxon>
        <taxon>Arthropoda</taxon>
        <taxon>Crustacea</taxon>
        <taxon>Multicrustacea</taxon>
        <taxon>Cirripedia</taxon>
        <taxon>Thoracica</taxon>
        <taxon>Thoracicalcarea</taxon>
        <taxon>Balanomorpha</taxon>
        <taxon>Balanoidea</taxon>
        <taxon>Balanidae</taxon>
        <taxon>Amphibalaninae</taxon>
        <taxon>Amphibalanus</taxon>
    </lineage>
</organism>
<dbReference type="GO" id="GO:0043065">
    <property type="term" value="P:positive regulation of apoptotic process"/>
    <property type="evidence" value="ECO:0007669"/>
    <property type="project" value="TreeGrafter"/>
</dbReference>
<keyword evidence="9 17" id="KW-0418">Kinase</keyword>
<feature type="compositionally biased region" description="Low complexity" evidence="15">
    <location>
        <begin position="548"/>
        <end position="561"/>
    </location>
</feature>
<evidence type="ECO:0000313" key="17">
    <source>
        <dbReference type="EMBL" id="KAF0300426.1"/>
    </source>
</evidence>
<dbReference type="PANTHER" id="PTHR24356">
    <property type="entry name" value="SERINE/THREONINE-PROTEIN KINASE"/>
    <property type="match status" value="1"/>
</dbReference>
<feature type="compositionally biased region" description="Pro residues" evidence="15">
    <location>
        <begin position="518"/>
        <end position="542"/>
    </location>
</feature>
<dbReference type="GO" id="GO:0004674">
    <property type="term" value="F:protein serine/threonine kinase activity"/>
    <property type="evidence" value="ECO:0007669"/>
    <property type="project" value="UniProtKB-KW"/>
</dbReference>
<dbReference type="InterPro" id="IPR008271">
    <property type="entry name" value="Ser/Thr_kinase_AS"/>
</dbReference>
<gene>
    <name evidence="17" type="primary">LATS1</name>
    <name evidence="17" type="ORF">FJT64_027082</name>
</gene>
<dbReference type="GO" id="GO:0000082">
    <property type="term" value="P:G1/S transition of mitotic cell cycle"/>
    <property type="evidence" value="ECO:0007669"/>
    <property type="project" value="TreeGrafter"/>
</dbReference>
<comment type="catalytic activity">
    <reaction evidence="12">
        <text>L-threonyl-[protein] + ATP = O-phospho-L-threonyl-[protein] + ADP + H(+)</text>
        <dbReference type="Rhea" id="RHEA:46608"/>
        <dbReference type="Rhea" id="RHEA-COMP:11060"/>
        <dbReference type="Rhea" id="RHEA-COMP:11605"/>
        <dbReference type="ChEBI" id="CHEBI:15378"/>
        <dbReference type="ChEBI" id="CHEBI:30013"/>
        <dbReference type="ChEBI" id="CHEBI:30616"/>
        <dbReference type="ChEBI" id="CHEBI:61977"/>
        <dbReference type="ChEBI" id="CHEBI:456216"/>
        <dbReference type="EC" id="2.7.11.1"/>
    </reaction>
</comment>
<dbReference type="GO" id="GO:0046872">
    <property type="term" value="F:metal ion binding"/>
    <property type="evidence" value="ECO:0007669"/>
    <property type="project" value="UniProtKB-KW"/>
</dbReference>
<dbReference type="Gene3D" id="1.10.510.10">
    <property type="entry name" value="Transferase(Phosphotransferase) domain 1"/>
    <property type="match status" value="1"/>
</dbReference>
<feature type="compositionally biased region" description="Basic and acidic residues" evidence="15">
    <location>
        <begin position="605"/>
        <end position="623"/>
    </location>
</feature>
<evidence type="ECO:0000256" key="2">
    <source>
        <dbReference type="ARBA" id="ARBA00004496"/>
    </source>
</evidence>
<feature type="region of interest" description="Disordered" evidence="15">
    <location>
        <begin position="147"/>
        <end position="193"/>
    </location>
</feature>
<comment type="cofactor">
    <cofactor evidence="1">
        <name>Mg(2+)</name>
        <dbReference type="ChEBI" id="CHEBI:18420"/>
    </cofactor>
</comment>
<dbReference type="GO" id="GO:0005524">
    <property type="term" value="F:ATP binding"/>
    <property type="evidence" value="ECO:0007669"/>
    <property type="project" value="UniProtKB-UniRule"/>
</dbReference>
<dbReference type="PROSITE" id="PS50011">
    <property type="entry name" value="PROTEIN_KINASE_DOM"/>
    <property type="match status" value="1"/>
</dbReference>
<keyword evidence="5" id="KW-0723">Serine/threonine-protein kinase</keyword>
<sequence>MSGQKDGDLSPYPVPVPIGGGGELGADGADPPPPPLQPKGVAVGGGGRAAGRRPAPAPEPEPGAEPRPAAPLPPGDPRAKRSNYNDKALREIRRSLRPFACGDGIGGRPAVSRQELLHQLTQLGHDERQVLSLTGARNLDELIGAIGAAGPPRSRGAPSPPVSTGGRVTRNSSFERGDGSTYSRGSPALESSNWQHAVREPVRRPGAAAATPVRHGGRLLCRAAAAAATALARCRRRRPPRSCRTGYSSGLRRMSPVSVPPRSQQPNYVNVSGAAAAAVPRGASPVGRGQPMVVHNGPAAQQQLTQQMQALSLEPPPPPPYPMTVAGRLATPPPPPPSYTASMQTRQSPSISPVSCSSGSVTPVSAGGGRGSVLHALPAFQAKSHSPIIMQSVKSTHVQKPVLQTAVAPALPSYAASPPPLQPPTYSESVQLKRQMADGPPPSGQPPTYQQTLAASKMAPPPGGLAEAADVTLVSGGGGGLCEVDISNTPLASITNAIMTGDLPVPQPLDADDKPEEGPPPPPPLPPQRPPAVLPRKPPPPLSERCDSPSSQDSHPQSPVSFVMSEDTGYSSGAPSSRGLPPPPPPPPSAEATGDFKMTHQSPIPERKRISRERDEERRDSKVKLYSPQAFKFFMEQHVENVQKSCEQRLQRRRQLESEMSKSNMNDQTRNQIRRMLYQKESNFIRLKRAKMNKRMFKKVKVIGVGAFGEVTLVRKIDTNHLYAMKTLRKNDVLKRNQVAHVKAERDILAEAENEWVVRLFYSFQDKDSLYFVMDYIPGGDLMSLLIKFGIFEESLARFYITELTCALEYVHKMGFIHRDIKPDNILIDREGHIKLTDFGLCTGFRWTHNSKYYSANAHSRQDSMDLAEDWNNECRCSNRLHAGNKPLERRRRREHQRCEAHSLVGTPNYIAPEVLMRTGYTQLCDWWSVGVILYEMLVGQPPFLASVPADTQVKEYAAQSSATGGDDAEHPGFFEFTFRRFFDGYGPSNGAQRMVDDPVYV</sequence>
<evidence type="ECO:0000256" key="1">
    <source>
        <dbReference type="ARBA" id="ARBA00001946"/>
    </source>
</evidence>
<dbReference type="Pfam" id="PF00069">
    <property type="entry name" value="Pkinase"/>
    <property type="match status" value="2"/>
</dbReference>
<dbReference type="GO" id="GO:0071944">
    <property type="term" value="C:cell periphery"/>
    <property type="evidence" value="ECO:0007669"/>
    <property type="project" value="UniProtKB-ARBA"/>
</dbReference>
<dbReference type="PROSITE" id="PS00108">
    <property type="entry name" value="PROTEIN_KINASE_ST"/>
    <property type="match status" value="1"/>
</dbReference>
<evidence type="ECO:0000256" key="14">
    <source>
        <dbReference type="PROSITE-ProRule" id="PRU10141"/>
    </source>
</evidence>
<dbReference type="GO" id="GO:1900181">
    <property type="term" value="P:negative regulation of protein localization to nucleus"/>
    <property type="evidence" value="ECO:0007669"/>
    <property type="project" value="UniProtKB-ARBA"/>
</dbReference>
<dbReference type="FunFam" id="3.30.200.20:FF:000391">
    <property type="entry name" value="Large tumor suppressor kinase 1"/>
    <property type="match status" value="1"/>
</dbReference>
<keyword evidence="6" id="KW-0808">Transferase</keyword>
<dbReference type="EMBL" id="VIIS01001266">
    <property type="protein sequence ID" value="KAF0300426.1"/>
    <property type="molecule type" value="Genomic_DNA"/>
</dbReference>
<keyword evidence="10 14" id="KW-0067">ATP-binding</keyword>
<evidence type="ECO:0000256" key="3">
    <source>
        <dbReference type="ARBA" id="ARBA00012513"/>
    </source>
</evidence>
<dbReference type="PROSITE" id="PS00107">
    <property type="entry name" value="PROTEIN_KINASE_ATP"/>
    <property type="match status" value="1"/>
</dbReference>
<evidence type="ECO:0000256" key="4">
    <source>
        <dbReference type="ARBA" id="ARBA00022490"/>
    </source>
</evidence>
<evidence type="ECO:0000256" key="15">
    <source>
        <dbReference type="SAM" id="MobiDB-lite"/>
    </source>
</evidence>
<feature type="domain" description="Protein kinase" evidence="16">
    <location>
        <begin position="697"/>
        <end position="1002"/>
    </location>
</feature>
<evidence type="ECO:0000256" key="12">
    <source>
        <dbReference type="ARBA" id="ARBA00047899"/>
    </source>
</evidence>
<dbReference type="SUPFAM" id="SSF56112">
    <property type="entry name" value="Protein kinase-like (PK-like)"/>
    <property type="match status" value="1"/>
</dbReference>
<feature type="binding site" evidence="14">
    <location>
        <position position="726"/>
    </location>
    <ligand>
        <name>ATP</name>
        <dbReference type="ChEBI" id="CHEBI:30616"/>
    </ligand>
</feature>
<keyword evidence="18" id="KW-1185">Reference proteome</keyword>
<proteinExistence type="predicted"/>
<dbReference type="AlphaFoldDB" id="A0A6A4VZQ7"/>
<dbReference type="GO" id="GO:0035329">
    <property type="term" value="P:hippo signaling"/>
    <property type="evidence" value="ECO:0007669"/>
    <property type="project" value="TreeGrafter"/>
</dbReference>
<feature type="compositionally biased region" description="Pro residues" evidence="15">
    <location>
        <begin position="55"/>
        <end position="76"/>
    </location>
</feature>
<dbReference type="EC" id="2.7.11.1" evidence="3"/>
<dbReference type="InterPro" id="IPR050236">
    <property type="entry name" value="Ser_Thr_kinase_AGC"/>
</dbReference>
<evidence type="ECO:0000256" key="10">
    <source>
        <dbReference type="ARBA" id="ARBA00022840"/>
    </source>
</evidence>
<evidence type="ECO:0000256" key="5">
    <source>
        <dbReference type="ARBA" id="ARBA00022527"/>
    </source>
</evidence>
<evidence type="ECO:0000256" key="13">
    <source>
        <dbReference type="ARBA" id="ARBA00048679"/>
    </source>
</evidence>
<comment type="subcellular location">
    <subcellularLocation>
        <location evidence="2">Cytoplasm</location>
    </subcellularLocation>
</comment>
<dbReference type="PANTHER" id="PTHR24356:SF418">
    <property type="entry name" value="SERINE_THREONINE-PROTEIN KINASE WARTS"/>
    <property type="match status" value="1"/>
</dbReference>
<keyword evidence="11" id="KW-0460">Magnesium</keyword>
<keyword evidence="7" id="KW-0479">Metal-binding</keyword>
<feature type="region of interest" description="Disordered" evidence="15">
    <location>
        <begin position="500"/>
        <end position="623"/>
    </location>
</feature>
<feature type="compositionally biased region" description="Basic and acidic residues" evidence="15">
    <location>
        <begin position="77"/>
        <end position="89"/>
    </location>
</feature>
<evidence type="ECO:0000259" key="16">
    <source>
        <dbReference type="PROSITE" id="PS50011"/>
    </source>
</evidence>
<dbReference type="Proteomes" id="UP000440578">
    <property type="component" value="Unassembled WGS sequence"/>
</dbReference>
<dbReference type="InterPro" id="IPR017441">
    <property type="entry name" value="Protein_kinase_ATP_BS"/>
</dbReference>
<dbReference type="InterPro" id="IPR011009">
    <property type="entry name" value="Kinase-like_dom_sf"/>
</dbReference>
<dbReference type="InterPro" id="IPR049761">
    <property type="entry name" value="LATS1-like_MobB"/>
</dbReference>
<dbReference type="GO" id="GO:0046620">
    <property type="term" value="P:regulation of organ growth"/>
    <property type="evidence" value="ECO:0007669"/>
    <property type="project" value="TreeGrafter"/>
</dbReference>
<evidence type="ECO:0000256" key="6">
    <source>
        <dbReference type="ARBA" id="ARBA00022679"/>
    </source>
</evidence>
<dbReference type="GO" id="GO:0005737">
    <property type="term" value="C:cytoplasm"/>
    <property type="evidence" value="ECO:0007669"/>
    <property type="project" value="UniProtKB-SubCell"/>
</dbReference>
<reference evidence="17 18" key="1">
    <citation type="submission" date="2019-07" db="EMBL/GenBank/DDBJ databases">
        <title>Draft genome assembly of a fouling barnacle, Amphibalanus amphitrite (Darwin, 1854): The first reference genome for Thecostraca.</title>
        <authorList>
            <person name="Kim W."/>
        </authorList>
    </citation>
    <scope>NUCLEOTIDE SEQUENCE [LARGE SCALE GENOMIC DNA]</scope>
    <source>
        <strain evidence="17">SNU_AA5</strain>
        <tissue evidence="17">Soma without cirri and trophi</tissue>
    </source>
</reference>
<feature type="compositionally biased region" description="Polar residues" evidence="15">
    <location>
        <begin position="179"/>
        <end position="193"/>
    </location>
</feature>
<dbReference type="SMART" id="SM00220">
    <property type="entry name" value="S_TKc"/>
    <property type="match status" value="1"/>
</dbReference>
<evidence type="ECO:0000256" key="11">
    <source>
        <dbReference type="ARBA" id="ARBA00022842"/>
    </source>
</evidence>
<comment type="caution">
    <text evidence="17">The sequence shown here is derived from an EMBL/GenBank/DDBJ whole genome shotgun (WGS) entry which is preliminary data.</text>
</comment>
<comment type="catalytic activity">
    <reaction evidence="13">
        <text>L-seryl-[protein] + ATP = O-phospho-L-seryl-[protein] + ADP + H(+)</text>
        <dbReference type="Rhea" id="RHEA:17989"/>
        <dbReference type="Rhea" id="RHEA-COMP:9863"/>
        <dbReference type="Rhea" id="RHEA-COMP:11604"/>
        <dbReference type="ChEBI" id="CHEBI:15378"/>
        <dbReference type="ChEBI" id="CHEBI:29999"/>
        <dbReference type="ChEBI" id="CHEBI:30616"/>
        <dbReference type="ChEBI" id="CHEBI:83421"/>
        <dbReference type="ChEBI" id="CHEBI:456216"/>
        <dbReference type="EC" id="2.7.11.1"/>
    </reaction>
</comment>